<feature type="signal peptide" evidence="1">
    <location>
        <begin position="1"/>
        <end position="20"/>
    </location>
</feature>
<evidence type="ECO:0000313" key="2">
    <source>
        <dbReference type="EMBL" id="REG86305.1"/>
    </source>
</evidence>
<organism evidence="2 3">
    <name type="scientific">Algoriphagus antarcticus</name>
    <dbReference type="NCBI Taxonomy" id="238540"/>
    <lineage>
        <taxon>Bacteria</taxon>
        <taxon>Pseudomonadati</taxon>
        <taxon>Bacteroidota</taxon>
        <taxon>Cytophagia</taxon>
        <taxon>Cytophagales</taxon>
        <taxon>Cyclobacteriaceae</taxon>
        <taxon>Algoriphagus</taxon>
    </lineage>
</organism>
<protein>
    <submittedName>
        <fullName evidence="2">Uncharacterized protein DUF4221</fullName>
    </submittedName>
</protein>
<dbReference type="Pfam" id="PF13970">
    <property type="entry name" value="DUF4221"/>
    <property type="match status" value="1"/>
</dbReference>
<dbReference type="OrthoDB" id="833511at2"/>
<dbReference type="AlphaFoldDB" id="A0A3E0DTW6"/>
<dbReference type="InterPro" id="IPR025316">
    <property type="entry name" value="DUF4221"/>
</dbReference>
<feature type="chain" id="PRO_5017688335" evidence="1">
    <location>
        <begin position="21"/>
        <end position="385"/>
    </location>
</feature>
<gene>
    <name evidence="2" type="ORF">C8N25_1129</name>
</gene>
<dbReference type="PROSITE" id="PS51257">
    <property type="entry name" value="PROKAR_LIPOPROTEIN"/>
    <property type="match status" value="1"/>
</dbReference>
<evidence type="ECO:0000256" key="1">
    <source>
        <dbReference type="SAM" id="SignalP"/>
    </source>
</evidence>
<name>A0A3E0DTW6_9BACT</name>
<comment type="caution">
    <text evidence="2">The sequence shown here is derived from an EMBL/GenBank/DDBJ whole genome shotgun (WGS) entry which is preliminary data.</text>
</comment>
<reference evidence="2 3" key="1">
    <citation type="submission" date="2018-08" db="EMBL/GenBank/DDBJ databases">
        <title>Genomic Encyclopedia of Archaeal and Bacterial Type Strains, Phase II (KMG-II): from individual species to whole genera.</title>
        <authorList>
            <person name="Goeker M."/>
        </authorList>
    </citation>
    <scope>NUCLEOTIDE SEQUENCE [LARGE SCALE GENOMIC DNA]</scope>
    <source>
        <strain evidence="2 3">DSM 15986</strain>
    </source>
</reference>
<evidence type="ECO:0000313" key="3">
    <source>
        <dbReference type="Proteomes" id="UP000256405"/>
    </source>
</evidence>
<dbReference type="SUPFAM" id="SSF50969">
    <property type="entry name" value="YVTN repeat-like/Quinoprotein amine dehydrogenase"/>
    <property type="match status" value="1"/>
</dbReference>
<dbReference type="InterPro" id="IPR011044">
    <property type="entry name" value="Quino_amine_DH_bsu"/>
</dbReference>
<dbReference type="Proteomes" id="UP000256405">
    <property type="component" value="Unassembled WGS sequence"/>
</dbReference>
<keyword evidence="3" id="KW-1185">Reference proteome</keyword>
<dbReference type="RefSeq" id="WP_086541102.1">
    <property type="nucleotide sequence ID" value="NZ_MSSW01000019.1"/>
</dbReference>
<accession>A0A3E0DTW6</accession>
<keyword evidence="1" id="KW-0732">Signal</keyword>
<dbReference type="EMBL" id="QUNF01000012">
    <property type="protein sequence ID" value="REG86305.1"/>
    <property type="molecule type" value="Genomic_DNA"/>
</dbReference>
<sequence>MNKYVLVPFVLVLISCSSNNGSDENSTADIDFSYSIDTVMVDPGDHFFFLNWGLGIADITEDGKLLYNLNPQTLLLEVVDLDALTLKETIQLEKEGPNGVGGGFISRLQVIGNGNLMLFDFNRIVEISPKGELLKKYEFDPTTLTGYAFGETDKVSYMGTFSPDGKIYIGQMEDEDFKSPAKGLAVITIENMEVKFVPTDAISKLDEFRIMLEMKTEGGTSSMSMGESAYMKFIEGQLVLSNTAMNEIFLYDVTTDSLIHKTYAANLTGNERIKNFPSQVDTREALFAASKEKMKQVRFGPMYHQKEESLIWRFSSDMDRMIADSVVTKDVVTLFDTDYNMLTEQTLENFTNSNSRFFKDGMLYSFINIDDEMAFVRLKPTFDDE</sequence>
<proteinExistence type="predicted"/>